<dbReference type="InterPro" id="IPR011856">
    <property type="entry name" value="tRNA_endonuc-like_dom_sf"/>
</dbReference>
<protein>
    <submittedName>
        <fullName evidence="2">Restriction endonuclease, Mrr_cat superfamily</fullName>
    </submittedName>
</protein>
<evidence type="ECO:0000313" key="3">
    <source>
        <dbReference type="Proteomes" id="UP000008514"/>
    </source>
</evidence>
<dbReference type="InterPro" id="IPR011335">
    <property type="entry name" value="Restrct_endonuc-II-like"/>
</dbReference>
<dbReference type="eggNOG" id="ENOG5033CPM">
    <property type="taxonomic scope" value="Bacteria"/>
</dbReference>
<keyword evidence="2" id="KW-0378">Hydrolase</keyword>
<organism evidence="2 3">
    <name type="scientific">Psychroflexus torquis (strain ATCC 700755 / CIP 106069 / ACAM 623)</name>
    <dbReference type="NCBI Taxonomy" id="313595"/>
    <lineage>
        <taxon>Bacteria</taxon>
        <taxon>Pseudomonadati</taxon>
        <taxon>Bacteroidota</taxon>
        <taxon>Flavobacteriia</taxon>
        <taxon>Flavobacteriales</taxon>
        <taxon>Flavobacteriaceae</taxon>
        <taxon>Psychroflexus</taxon>
    </lineage>
</organism>
<evidence type="ECO:0000259" key="1">
    <source>
        <dbReference type="Pfam" id="PF04471"/>
    </source>
</evidence>
<name>K4ICH9_PSYTT</name>
<keyword evidence="2" id="KW-0255">Endonuclease</keyword>
<dbReference type="AlphaFoldDB" id="K4ICH9"/>
<dbReference type="RefSeq" id="WP_015023918.1">
    <property type="nucleotide sequence ID" value="NC_018721.1"/>
</dbReference>
<dbReference type="Proteomes" id="UP000008514">
    <property type="component" value="Chromosome"/>
</dbReference>
<keyword evidence="3" id="KW-1185">Reference proteome</keyword>
<dbReference type="InterPro" id="IPR007560">
    <property type="entry name" value="Restrct_endonuc_IV_Mrr"/>
</dbReference>
<dbReference type="HOGENOM" id="CLU_975928_0_0_10"/>
<dbReference type="Pfam" id="PF04471">
    <property type="entry name" value="Mrr_cat"/>
    <property type="match status" value="1"/>
</dbReference>
<accession>K4ICH9</accession>
<reference evidence="2" key="1">
    <citation type="submission" date="2006-03" db="EMBL/GenBank/DDBJ databases">
        <authorList>
            <person name="Bowman J."/>
            <person name="Ferriera S."/>
            <person name="Johnson J."/>
            <person name="Kravitz S."/>
            <person name="Halpern A."/>
            <person name="Remington K."/>
            <person name="Beeson K."/>
            <person name="Tran B."/>
            <person name="Rogers Y.-H."/>
            <person name="Friedman R."/>
            <person name="Venter J.C."/>
        </authorList>
    </citation>
    <scope>NUCLEOTIDE SEQUENCE [LARGE SCALE GENOMIC DNA]</scope>
    <source>
        <strain evidence="2">ATCC 700755</strain>
    </source>
</reference>
<keyword evidence="2" id="KW-0540">Nuclease</keyword>
<gene>
    <name evidence="2" type="ordered locus">P700755_001387</name>
</gene>
<dbReference type="Gene3D" id="3.40.1350.10">
    <property type="match status" value="1"/>
</dbReference>
<proteinExistence type="predicted"/>
<dbReference type="EMBL" id="CP003879">
    <property type="protein sequence ID" value="AFU68312.1"/>
    <property type="molecule type" value="Genomic_DNA"/>
</dbReference>
<dbReference type="OrthoDB" id="1454447at2"/>
<reference evidence="2" key="2">
    <citation type="submission" date="2012-09" db="EMBL/GenBank/DDBJ databases">
        <title>The complete sequence of Psychroflexus torquis an extreme psychrophile from sea-ice that is stimulated by light.</title>
        <authorList>
            <person name="Feng S."/>
            <person name="Powell S.M."/>
            <person name="Bowman J.P."/>
        </authorList>
    </citation>
    <scope>NUCLEOTIDE SEQUENCE [LARGE SCALE GENOMIC DNA]</scope>
    <source>
        <strain evidence="2">ATCC 700755</strain>
    </source>
</reference>
<dbReference type="GO" id="GO:0003677">
    <property type="term" value="F:DNA binding"/>
    <property type="evidence" value="ECO:0007669"/>
    <property type="project" value="InterPro"/>
</dbReference>
<dbReference type="GO" id="GO:0004519">
    <property type="term" value="F:endonuclease activity"/>
    <property type="evidence" value="ECO:0007669"/>
    <property type="project" value="UniProtKB-KW"/>
</dbReference>
<dbReference type="KEGG" id="ptq:P700755_001387"/>
<sequence length="308" mass="35556">MNWQEYEKYVFENIKDSFPNAVCIFNSKILGKYSKGTRQCDVLVKQNIKGKEHLILIDAKYYSKKIDVKSVEDFIGMSNDVNADEGILVTPHGYTKLAYYRAENDPSQILLDILTLEQLKNYQGYCAIPYAGNHAVLLSPAFGWVIDGRQMFGSLALSYRKGFDFDKAFAEKELIYFNIWNTKEDKLTVVKLFENQIELLSESSNVLESNIENVEVNGKKLTTRKTIIENYISPEYACAIEYPNFIFFGVLLSENNRESVNFNKLKQMISKTLPIKVKHSKKTTHNKVLWLKTSKNLLIFHLFLYSLS</sequence>
<feature type="domain" description="Restriction endonuclease type IV Mrr" evidence="1">
    <location>
        <begin position="35"/>
        <end position="118"/>
    </location>
</feature>
<evidence type="ECO:0000313" key="2">
    <source>
        <dbReference type="EMBL" id="AFU68312.1"/>
    </source>
</evidence>
<dbReference type="SUPFAM" id="SSF52980">
    <property type="entry name" value="Restriction endonuclease-like"/>
    <property type="match status" value="1"/>
</dbReference>
<dbReference type="GO" id="GO:0009307">
    <property type="term" value="P:DNA restriction-modification system"/>
    <property type="evidence" value="ECO:0007669"/>
    <property type="project" value="InterPro"/>
</dbReference>